<organism evidence="2 3">
    <name type="scientific">Prorocentrum cordatum</name>
    <dbReference type="NCBI Taxonomy" id="2364126"/>
    <lineage>
        <taxon>Eukaryota</taxon>
        <taxon>Sar</taxon>
        <taxon>Alveolata</taxon>
        <taxon>Dinophyceae</taxon>
        <taxon>Prorocentrales</taxon>
        <taxon>Prorocentraceae</taxon>
        <taxon>Prorocentrum</taxon>
    </lineage>
</organism>
<feature type="compositionally biased region" description="Basic and acidic residues" evidence="1">
    <location>
        <begin position="93"/>
        <end position="104"/>
    </location>
</feature>
<keyword evidence="3" id="KW-1185">Reference proteome</keyword>
<feature type="region of interest" description="Disordered" evidence="1">
    <location>
        <begin position="296"/>
        <end position="316"/>
    </location>
</feature>
<dbReference type="Proteomes" id="UP001189429">
    <property type="component" value="Unassembled WGS sequence"/>
</dbReference>
<evidence type="ECO:0000313" key="2">
    <source>
        <dbReference type="EMBL" id="CAK0852342.1"/>
    </source>
</evidence>
<evidence type="ECO:0008006" key="4">
    <source>
        <dbReference type="Google" id="ProtNLM"/>
    </source>
</evidence>
<reference evidence="2" key="1">
    <citation type="submission" date="2023-10" db="EMBL/GenBank/DDBJ databases">
        <authorList>
            <person name="Chen Y."/>
            <person name="Shah S."/>
            <person name="Dougan E. K."/>
            <person name="Thang M."/>
            <person name="Chan C."/>
        </authorList>
    </citation>
    <scope>NUCLEOTIDE SEQUENCE [LARGE SCALE GENOMIC DNA]</scope>
</reference>
<feature type="region of interest" description="Disordered" evidence="1">
    <location>
        <begin position="137"/>
        <end position="231"/>
    </location>
</feature>
<proteinExistence type="predicted"/>
<feature type="region of interest" description="Disordered" evidence="1">
    <location>
        <begin position="359"/>
        <end position="412"/>
    </location>
</feature>
<gene>
    <name evidence="2" type="ORF">PCOR1329_LOCUS44168</name>
</gene>
<evidence type="ECO:0000313" key="3">
    <source>
        <dbReference type="Proteomes" id="UP001189429"/>
    </source>
</evidence>
<protein>
    <recommendedName>
        <fullName evidence="4">Nuclear pore complex protein</fullName>
    </recommendedName>
</protein>
<feature type="region of interest" description="Disordered" evidence="1">
    <location>
        <begin position="93"/>
        <end position="114"/>
    </location>
</feature>
<feature type="compositionally biased region" description="Basic and acidic residues" evidence="1">
    <location>
        <begin position="370"/>
        <end position="391"/>
    </location>
</feature>
<sequence>MLRQDLALVSSPEEWDTAGPLPTPAASGELAWHARAGGLEQQALAGEGLLQACSAPLAATLAQGCRSCEAGVRAAARGALHGRCALEGLPPEARTRSRLSRDDAGAFGAGPPSSQGLAKALAGVSLLDLHEASRAGARGAGPRLAGPPLWDLHGGSARGADHPGARARGLPGSPEFGDDRDASLAPLELWPAARRPERASARPRAPGAAAGEEAGEAPAPRGGERAPSPGQPAVAAELLHWLERFRLQQHRDAALEWCVRMGASSTAELADHVEDLADALGLKPLERERARRWAQQERADASSLARPSGGPDLKVWDGANSRIAEEGIGELEHEDASSDADDTDLLQASLVSMSRAVRAVAGPPPLPDAPELRRQGAHADLEEVEGLRRQSDPLGLGEEARPVLAAPRSASA</sequence>
<name>A0ABN9U0P0_9DINO</name>
<feature type="compositionally biased region" description="Low complexity" evidence="1">
    <location>
        <begin position="202"/>
        <end position="228"/>
    </location>
</feature>
<comment type="caution">
    <text evidence="2">The sequence shown here is derived from an EMBL/GenBank/DDBJ whole genome shotgun (WGS) entry which is preliminary data.</text>
</comment>
<dbReference type="EMBL" id="CAUYUJ010015305">
    <property type="protein sequence ID" value="CAK0852342.1"/>
    <property type="molecule type" value="Genomic_DNA"/>
</dbReference>
<feature type="compositionally biased region" description="Low complexity" evidence="1">
    <location>
        <begin position="137"/>
        <end position="149"/>
    </location>
</feature>
<accession>A0ABN9U0P0</accession>
<feature type="region of interest" description="Disordered" evidence="1">
    <location>
        <begin position="1"/>
        <end position="26"/>
    </location>
</feature>
<evidence type="ECO:0000256" key="1">
    <source>
        <dbReference type="SAM" id="MobiDB-lite"/>
    </source>
</evidence>